<reference evidence="2" key="1">
    <citation type="submission" date="2015-04" db="UniProtKB">
        <authorList>
            <consortium name="EnsemblPlants"/>
        </authorList>
    </citation>
    <scope>IDENTIFICATION</scope>
    <source>
        <strain evidence="2">SL10</strain>
    </source>
</reference>
<feature type="compositionally biased region" description="Polar residues" evidence="1">
    <location>
        <begin position="111"/>
        <end position="125"/>
    </location>
</feature>
<reference evidence="2" key="2">
    <citation type="submission" date="2018-04" db="EMBL/GenBank/DDBJ databases">
        <title>OnivRS2 (Oryza nivara Reference Sequence Version 2).</title>
        <authorList>
            <person name="Zhang J."/>
            <person name="Kudrna D."/>
            <person name="Lee S."/>
            <person name="Talag J."/>
            <person name="Rajasekar S."/>
            <person name="Welchert J."/>
            <person name="Hsing Y.-I."/>
            <person name="Wing R.A."/>
        </authorList>
    </citation>
    <scope>NUCLEOTIDE SEQUENCE [LARGE SCALE GENOMIC DNA]</scope>
    <source>
        <strain evidence="2">SL10</strain>
    </source>
</reference>
<dbReference type="STRING" id="4536.A0A0E0J1Z8"/>
<protein>
    <submittedName>
        <fullName evidence="2">Uncharacterized protein</fullName>
    </submittedName>
</protein>
<dbReference type="EnsemblPlants" id="ONIVA11G13220.1">
    <property type="protein sequence ID" value="ONIVA11G13220.1"/>
    <property type="gene ID" value="ONIVA11G13220"/>
</dbReference>
<dbReference type="Gramene" id="ONIVA11G13220.1">
    <property type="protein sequence ID" value="ONIVA11G13220.1"/>
    <property type="gene ID" value="ONIVA11G13220"/>
</dbReference>
<name>A0A0E0J1Z8_ORYNI</name>
<accession>A0A0E0J1Z8</accession>
<dbReference type="Proteomes" id="UP000006591">
    <property type="component" value="Chromosome 11"/>
</dbReference>
<dbReference type="AlphaFoldDB" id="A0A0E0J1Z8"/>
<keyword evidence="3" id="KW-1185">Reference proteome</keyword>
<sequence length="219" mass="23837">MFVSVGERRECWWWLLVRGRKQETIEALRQITSLNGGEDITTWSFTMLDACALEASGEGMFATLRSICERRLAAITTASFGVGVVYYGMPLSVGSLSPNLCPDLDAAAASTGESPPAVQSASATGRQGAPASVARCSGELCLRRRHQTLGHLRLRRLPPGPPPPPAGRSSSTAIAGRPRRAHERERKSDWGGIGLRRSMTGGPRKFFFFTVLPRLLHVY</sequence>
<proteinExistence type="predicted"/>
<feature type="region of interest" description="Disordered" evidence="1">
    <location>
        <begin position="107"/>
        <end position="130"/>
    </location>
</feature>
<dbReference type="HOGENOM" id="CLU_1263298_0_0_1"/>
<organism evidence="2">
    <name type="scientific">Oryza nivara</name>
    <name type="common">Indian wild rice</name>
    <name type="synonym">Oryza sativa f. spontanea</name>
    <dbReference type="NCBI Taxonomy" id="4536"/>
    <lineage>
        <taxon>Eukaryota</taxon>
        <taxon>Viridiplantae</taxon>
        <taxon>Streptophyta</taxon>
        <taxon>Embryophyta</taxon>
        <taxon>Tracheophyta</taxon>
        <taxon>Spermatophyta</taxon>
        <taxon>Magnoliopsida</taxon>
        <taxon>Liliopsida</taxon>
        <taxon>Poales</taxon>
        <taxon>Poaceae</taxon>
        <taxon>BOP clade</taxon>
        <taxon>Oryzoideae</taxon>
        <taxon>Oryzeae</taxon>
        <taxon>Oryzinae</taxon>
        <taxon>Oryza</taxon>
    </lineage>
</organism>
<evidence type="ECO:0000256" key="1">
    <source>
        <dbReference type="SAM" id="MobiDB-lite"/>
    </source>
</evidence>
<evidence type="ECO:0000313" key="3">
    <source>
        <dbReference type="Proteomes" id="UP000006591"/>
    </source>
</evidence>
<feature type="region of interest" description="Disordered" evidence="1">
    <location>
        <begin position="153"/>
        <end position="196"/>
    </location>
</feature>
<evidence type="ECO:0000313" key="2">
    <source>
        <dbReference type="EnsemblPlants" id="ONIVA11G13220.1"/>
    </source>
</evidence>